<keyword evidence="7" id="KW-1278">Translocase</keyword>
<evidence type="ECO:0000256" key="2">
    <source>
        <dbReference type="ARBA" id="ARBA00022553"/>
    </source>
</evidence>
<feature type="transmembrane region" description="Helical" evidence="8">
    <location>
        <begin position="65"/>
        <end position="84"/>
    </location>
</feature>
<dbReference type="AlphaFoldDB" id="A0A101MLK8"/>
<dbReference type="SUPFAM" id="SSF81665">
    <property type="entry name" value="Calcium ATPase, transmembrane domain M"/>
    <property type="match status" value="1"/>
</dbReference>
<sequence>MSLYSAIQFCSVSFLYTSGSNLGDFQFLFIDLLLIMPIAVFMGWADPSPTLSRKRPTADLVSRKVLTPLLGQILLVVLSQFAVFETVQLQPWFLPPQLDLEKSNIVNSENTALFLFSCFQYIFISIVLSAGPPFRKPMTQNVPYLCTIIVNILISGCMLFRPSDWVTEVMQLTFMSNVFKFWLIALAFGVFVLSWTAEKNIFPRVAQMLGHARARLQPHYRKKRKMYKVLLEALRL</sequence>
<evidence type="ECO:0000256" key="8">
    <source>
        <dbReference type="SAM" id="Phobius"/>
    </source>
</evidence>
<keyword evidence="6" id="KW-0460">Magnesium</keyword>
<keyword evidence="5" id="KW-0067">ATP-binding</keyword>
<keyword evidence="8" id="KW-1133">Transmembrane helix</keyword>
<evidence type="ECO:0000256" key="4">
    <source>
        <dbReference type="ARBA" id="ARBA00022741"/>
    </source>
</evidence>
<gene>
    <name evidence="9" type="ORF">ACN42_g4303</name>
</gene>
<organism evidence="9 10">
    <name type="scientific">Penicillium freii</name>
    <dbReference type="NCBI Taxonomy" id="48697"/>
    <lineage>
        <taxon>Eukaryota</taxon>
        <taxon>Fungi</taxon>
        <taxon>Dikarya</taxon>
        <taxon>Ascomycota</taxon>
        <taxon>Pezizomycotina</taxon>
        <taxon>Eurotiomycetes</taxon>
        <taxon>Eurotiomycetidae</taxon>
        <taxon>Eurotiales</taxon>
        <taxon>Aspergillaceae</taxon>
        <taxon>Penicillium</taxon>
    </lineage>
</organism>
<feature type="transmembrane region" description="Helical" evidence="8">
    <location>
        <begin position="181"/>
        <end position="198"/>
    </location>
</feature>
<keyword evidence="10" id="KW-1185">Reference proteome</keyword>
<dbReference type="PANTHER" id="PTHR45630:SF8">
    <property type="entry name" value="CATION-TRANSPORTING ATPASE"/>
    <property type="match status" value="1"/>
</dbReference>
<evidence type="ECO:0000313" key="9">
    <source>
        <dbReference type="EMBL" id="KUM62801.1"/>
    </source>
</evidence>
<dbReference type="GO" id="GO:0140358">
    <property type="term" value="F:P-type transmembrane transporter activity"/>
    <property type="evidence" value="ECO:0007669"/>
    <property type="project" value="InterPro"/>
</dbReference>
<feature type="transmembrane region" description="Helical" evidence="8">
    <location>
        <begin position="112"/>
        <end position="130"/>
    </location>
</feature>
<dbReference type="InterPro" id="IPR023298">
    <property type="entry name" value="ATPase_P-typ_TM_dom_sf"/>
</dbReference>
<dbReference type="PANTHER" id="PTHR45630">
    <property type="entry name" value="CATION-TRANSPORTING ATPASE-RELATED"/>
    <property type="match status" value="1"/>
</dbReference>
<dbReference type="STRING" id="48697.A0A101MLK8"/>
<keyword evidence="8" id="KW-0472">Membrane</keyword>
<dbReference type="Proteomes" id="UP000055045">
    <property type="component" value="Unassembled WGS sequence"/>
</dbReference>
<name>A0A101MLK8_PENFR</name>
<keyword evidence="3" id="KW-0479">Metal-binding</keyword>
<feature type="transmembrane region" description="Helical" evidence="8">
    <location>
        <begin position="25"/>
        <end position="44"/>
    </location>
</feature>
<dbReference type="GO" id="GO:0016020">
    <property type="term" value="C:membrane"/>
    <property type="evidence" value="ECO:0007669"/>
    <property type="project" value="UniProtKB-SubCell"/>
</dbReference>
<dbReference type="GO" id="GO:0046872">
    <property type="term" value="F:metal ion binding"/>
    <property type="evidence" value="ECO:0007669"/>
    <property type="project" value="UniProtKB-KW"/>
</dbReference>
<evidence type="ECO:0000256" key="7">
    <source>
        <dbReference type="ARBA" id="ARBA00022967"/>
    </source>
</evidence>
<comment type="caution">
    <text evidence="9">The sequence shown here is derived from an EMBL/GenBank/DDBJ whole genome shotgun (WGS) entry which is preliminary data.</text>
</comment>
<dbReference type="GO" id="GO:0006874">
    <property type="term" value="P:intracellular calcium ion homeostasis"/>
    <property type="evidence" value="ECO:0007669"/>
    <property type="project" value="TreeGrafter"/>
</dbReference>
<reference evidence="9 10" key="1">
    <citation type="submission" date="2015-10" db="EMBL/GenBank/DDBJ databases">
        <title>Genome sequencing of Penicillium freii.</title>
        <authorList>
            <person name="Nguyen H.D."/>
            <person name="Visagie C.M."/>
            <person name="Seifert K.A."/>
        </authorList>
    </citation>
    <scope>NUCLEOTIDE SEQUENCE [LARGE SCALE GENOMIC DNA]</scope>
    <source>
        <strain evidence="9 10">DAOM 242723</strain>
    </source>
</reference>
<proteinExistence type="predicted"/>
<evidence type="ECO:0000256" key="6">
    <source>
        <dbReference type="ARBA" id="ARBA00022842"/>
    </source>
</evidence>
<dbReference type="EMBL" id="LLXE01000090">
    <property type="protein sequence ID" value="KUM62801.1"/>
    <property type="molecule type" value="Genomic_DNA"/>
</dbReference>
<dbReference type="GO" id="GO:0019829">
    <property type="term" value="F:ATPase-coupled monoatomic cation transmembrane transporter activity"/>
    <property type="evidence" value="ECO:0007669"/>
    <property type="project" value="TreeGrafter"/>
</dbReference>
<evidence type="ECO:0000256" key="1">
    <source>
        <dbReference type="ARBA" id="ARBA00004141"/>
    </source>
</evidence>
<dbReference type="GO" id="GO:0005524">
    <property type="term" value="F:ATP binding"/>
    <property type="evidence" value="ECO:0007669"/>
    <property type="project" value="UniProtKB-KW"/>
</dbReference>
<evidence type="ECO:0000256" key="3">
    <source>
        <dbReference type="ARBA" id="ARBA00022723"/>
    </source>
</evidence>
<comment type="subcellular location">
    <subcellularLocation>
        <location evidence="1">Membrane</location>
        <topology evidence="1">Multi-pass membrane protein</topology>
    </subcellularLocation>
</comment>
<keyword evidence="2" id="KW-0597">Phosphoprotein</keyword>
<keyword evidence="8" id="KW-0812">Transmembrane</keyword>
<evidence type="ECO:0000313" key="10">
    <source>
        <dbReference type="Proteomes" id="UP000055045"/>
    </source>
</evidence>
<protein>
    <submittedName>
        <fullName evidence="9">Uncharacterized protein</fullName>
    </submittedName>
</protein>
<keyword evidence="4" id="KW-0547">Nucleotide-binding</keyword>
<evidence type="ECO:0000256" key="5">
    <source>
        <dbReference type="ARBA" id="ARBA00022840"/>
    </source>
</evidence>
<accession>A0A101MLK8</accession>
<dbReference type="InterPro" id="IPR006544">
    <property type="entry name" value="P-type_TPase_V"/>
</dbReference>
<feature type="transmembrane region" description="Helical" evidence="8">
    <location>
        <begin position="142"/>
        <end position="161"/>
    </location>
</feature>